<organism evidence="2 3">
    <name type="scientific">Actinokineospora auranticolor</name>
    <dbReference type="NCBI Taxonomy" id="155976"/>
    <lineage>
        <taxon>Bacteria</taxon>
        <taxon>Bacillati</taxon>
        <taxon>Actinomycetota</taxon>
        <taxon>Actinomycetes</taxon>
        <taxon>Pseudonocardiales</taxon>
        <taxon>Pseudonocardiaceae</taxon>
        <taxon>Actinokineospora</taxon>
    </lineage>
</organism>
<feature type="transmembrane region" description="Helical" evidence="1">
    <location>
        <begin position="35"/>
        <end position="55"/>
    </location>
</feature>
<keyword evidence="3" id="KW-1185">Reference proteome</keyword>
<keyword evidence="1" id="KW-1133">Transmembrane helix</keyword>
<sequence length="291" mass="31753">MDVQLLIRVRALVLSQRPGRRGKHRASLSHDHRRLLTTLAAIVLAGVVMVLGWSITGGRWMSVDTPSMGEAAPVGTLVLTRPARVADLRTGDIISFIPPGDSRIHTHRVMDTAGGVHTKGDINGAMDPTPVTQENLVGKVVARWWGIAWLIKSLPILIPGCGLIWLLTRRAAPRWRSALRLVGYPLAVSAAIVVLRPLVNATLLTTMGDEHGTRATVVSTGILPVRVETPDGVFADLHSGQVADLLSNAADDHGRIPITVNAHMPWQWWTVCLVLCAVPFLISLYRQRRLR</sequence>
<evidence type="ECO:0000256" key="1">
    <source>
        <dbReference type="SAM" id="Phobius"/>
    </source>
</evidence>
<reference evidence="2 3" key="1">
    <citation type="submission" date="2018-02" db="EMBL/GenBank/DDBJ databases">
        <title>Genomic Encyclopedia of Archaeal and Bacterial Type Strains, Phase II (KMG-II): from individual species to whole genera.</title>
        <authorList>
            <person name="Goeker M."/>
        </authorList>
    </citation>
    <scope>NUCLEOTIDE SEQUENCE [LARGE SCALE GENOMIC DNA]</scope>
    <source>
        <strain evidence="2 3">YU 961-1</strain>
    </source>
</reference>
<evidence type="ECO:0000313" key="3">
    <source>
        <dbReference type="Proteomes" id="UP000239203"/>
    </source>
</evidence>
<feature type="transmembrane region" description="Helical" evidence="1">
    <location>
        <begin position="266"/>
        <end position="285"/>
    </location>
</feature>
<feature type="transmembrane region" description="Helical" evidence="1">
    <location>
        <begin position="179"/>
        <end position="199"/>
    </location>
</feature>
<dbReference type="GO" id="GO:0006465">
    <property type="term" value="P:signal peptide processing"/>
    <property type="evidence" value="ECO:0007669"/>
    <property type="project" value="InterPro"/>
</dbReference>
<name>A0A2S6GCP3_9PSEU</name>
<keyword evidence="1" id="KW-0812">Transmembrane</keyword>
<dbReference type="OrthoDB" id="4315104at2"/>
<proteinExistence type="predicted"/>
<protein>
    <submittedName>
        <fullName evidence="2">Signal peptidase I</fullName>
    </submittedName>
</protein>
<gene>
    <name evidence="2" type="ORF">CLV40_13434</name>
</gene>
<feature type="transmembrane region" description="Helical" evidence="1">
    <location>
        <begin position="144"/>
        <end position="167"/>
    </location>
</feature>
<dbReference type="EMBL" id="PTIX01000034">
    <property type="protein sequence ID" value="PPK62572.1"/>
    <property type="molecule type" value="Genomic_DNA"/>
</dbReference>
<dbReference type="InterPro" id="IPR019533">
    <property type="entry name" value="Peptidase_S26"/>
</dbReference>
<dbReference type="Proteomes" id="UP000239203">
    <property type="component" value="Unassembled WGS sequence"/>
</dbReference>
<keyword evidence="1" id="KW-0472">Membrane</keyword>
<comment type="caution">
    <text evidence="2">The sequence shown here is derived from an EMBL/GenBank/DDBJ whole genome shotgun (WGS) entry which is preliminary data.</text>
</comment>
<evidence type="ECO:0000313" key="2">
    <source>
        <dbReference type="EMBL" id="PPK62572.1"/>
    </source>
</evidence>
<accession>A0A2S6GCP3</accession>
<dbReference type="CDD" id="cd06530">
    <property type="entry name" value="S26_SPase_I"/>
    <property type="match status" value="1"/>
</dbReference>
<dbReference type="RefSeq" id="WP_104483167.1">
    <property type="nucleotide sequence ID" value="NZ_CP154825.1"/>
</dbReference>
<dbReference type="AlphaFoldDB" id="A0A2S6GCP3"/>
<dbReference type="GO" id="GO:0004252">
    <property type="term" value="F:serine-type endopeptidase activity"/>
    <property type="evidence" value="ECO:0007669"/>
    <property type="project" value="InterPro"/>
</dbReference>